<feature type="transmembrane region" description="Helical" evidence="5">
    <location>
        <begin position="110"/>
        <end position="130"/>
    </location>
</feature>
<dbReference type="Pfam" id="PF09685">
    <property type="entry name" value="MamF_MmsF"/>
    <property type="match status" value="1"/>
</dbReference>
<sequence length="206" mass="23224">MLIYLKLIIFSGAITQQMPTLKRIREQQNLTQEELSEKSGISVRTIQRIEAGTLPKGYTLKTLAKVLEIPESELLDKKTKTETIGGEKAEIKQESVAIDYSKIKLVNLSSLLFVVLPPLNILVPLLLASILKQKNPLVKQIVSVQILWTILAPIVFMLGIFLKLGGKFTLGLIICIVLSNLFIILRNAAEIDRHQKLYFKLKFNML</sequence>
<feature type="domain" description="HTH cro/C1-type" evidence="6">
    <location>
        <begin position="21"/>
        <end position="74"/>
    </location>
</feature>
<evidence type="ECO:0000259" key="6">
    <source>
        <dbReference type="PROSITE" id="PS50943"/>
    </source>
</evidence>
<evidence type="ECO:0000313" key="8">
    <source>
        <dbReference type="Proteomes" id="UP000277579"/>
    </source>
</evidence>
<dbReference type="InterPro" id="IPR010982">
    <property type="entry name" value="Lambda_DNA-bd_dom_sf"/>
</dbReference>
<gene>
    <name evidence="7" type="ORF">CLV94_1925</name>
</gene>
<evidence type="ECO:0000256" key="3">
    <source>
        <dbReference type="ARBA" id="ARBA00022989"/>
    </source>
</evidence>
<dbReference type="SMART" id="SM00530">
    <property type="entry name" value="HTH_XRE"/>
    <property type="match status" value="1"/>
</dbReference>
<accession>A0A495MN86</accession>
<dbReference type="EMBL" id="RBLC01000001">
    <property type="protein sequence ID" value="RKS26855.1"/>
    <property type="molecule type" value="Genomic_DNA"/>
</dbReference>
<evidence type="ECO:0000256" key="4">
    <source>
        <dbReference type="ARBA" id="ARBA00023136"/>
    </source>
</evidence>
<name>A0A495MN86_9FLAO</name>
<dbReference type="Pfam" id="PF01381">
    <property type="entry name" value="HTH_3"/>
    <property type="match status" value="1"/>
</dbReference>
<protein>
    <submittedName>
        <fullName evidence="7">Helix-turn-helix protein</fullName>
    </submittedName>
</protein>
<feature type="transmembrane region" description="Helical" evidence="5">
    <location>
        <begin position="142"/>
        <end position="162"/>
    </location>
</feature>
<dbReference type="PROSITE" id="PS50943">
    <property type="entry name" value="HTH_CROC1"/>
    <property type="match status" value="1"/>
</dbReference>
<comment type="subcellular location">
    <subcellularLocation>
        <location evidence="1">Membrane</location>
        <topology evidence="1">Multi-pass membrane protein</topology>
    </subcellularLocation>
</comment>
<reference evidence="7 8" key="1">
    <citation type="submission" date="2018-10" db="EMBL/GenBank/DDBJ databases">
        <title>Genomic Encyclopedia of Archaeal and Bacterial Type Strains, Phase II (KMG-II): from individual species to whole genera.</title>
        <authorList>
            <person name="Goeker M."/>
        </authorList>
    </citation>
    <scope>NUCLEOTIDE SEQUENCE [LARGE SCALE GENOMIC DNA]</scope>
    <source>
        <strain evidence="7 8">DSM 29537</strain>
    </source>
</reference>
<evidence type="ECO:0000256" key="5">
    <source>
        <dbReference type="SAM" id="Phobius"/>
    </source>
</evidence>
<dbReference type="CDD" id="cd00093">
    <property type="entry name" value="HTH_XRE"/>
    <property type="match status" value="1"/>
</dbReference>
<keyword evidence="3 5" id="KW-1133">Transmembrane helix</keyword>
<dbReference type="InterPro" id="IPR001387">
    <property type="entry name" value="Cro/C1-type_HTH"/>
</dbReference>
<dbReference type="Proteomes" id="UP000277579">
    <property type="component" value="Unassembled WGS sequence"/>
</dbReference>
<dbReference type="SUPFAM" id="SSF47413">
    <property type="entry name" value="lambda repressor-like DNA-binding domains"/>
    <property type="match status" value="1"/>
</dbReference>
<feature type="transmembrane region" description="Helical" evidence="5">
    <location>
        <begin position="168"/>
        <end position="189"/>
    </location>
</feature>
<dbReference type="InterPro" id="IPR019109">
    <property type="entry name" value="MamF_MmsF"/>
</dbReference>
<keyword evidence="8" id="KW-1185">Reference proteome</keyword>
<comment type="caution">
    <text evidence="7">The sequence shown here is derived from an EMBL/GenBank/DDBJ whole genome shotgun (WGS) entry which is preliminary data.</text>
</comment>
<keyword evidence="2 5" id="KW-0812">Transmembrane</keyword>
<dbReference type="GO" id="GO:0003677">
    <property type="term" value="F:DNA binding"/>
    <property type="evidence" value="ECO:0007669"/>
    <property type="project" value="InterPro"/>
</dbReference>
<evidence type="ECO:0000256" key="1">
    <source>
        <dbReference type="ARBA" id="ARBA00004141"/>
    </source>
</evidence>
<evidence type="ECO:0000313" key="7">
    <source>
        <dbReference type="EMBL" id="RKS26855.1"/>
    </source>
</evidence>
<proteinExistence type="predicted"/>
<keyword evidence="4 5" id="KW-0472">Membrane</keyword>
<organism evidence="7 8">
    <name type="scientific">Flavobacterium endophyticum</name>
    <dbReference type="NCBI Taxonomy" id="1540163"/>
    <lineage>
        <taxon>Bacteria</taxon>
        <taxon>Pseudomonadati</taxon>
        <taxon>Bacteroidota</taxon>
        <taxon>Flavobacteriia</taxon>
        <taxon>Flavobacteriales</taxon>
        <taxon>Flavobacteriaceae</taxon>
        <taxon>Flavobacterium</taxon>
    </lineage>
</organism>
<dbReference type="Gene3D" id="1.10.260.40">
    <property type="entry name" value="lambda repressor-like DNA-binding domains"/>
    <property type="match status" value="1"/>
</dbReference>
<dbReference type="AlphaFoldDB" id="A0A495MN86"/>
<evidence type="ECO:0000256" key="2">
    <source>
        <dbReference type="ARBA" id="ARBA00022692"/>
    </source>
</evidence>